<dbReference type="GO" id="GO:0004930">
    <property type="term" value="F:G protein-coupled receptor activity"/>
    <property type="evidence" value="ECO:0007669"/>
    <property type="project" value="UniProtKB-KW"/>
</dbReference>
<dbReference type="GO" id="GO:0005886">
    <property type="term" value="C:plasma membrane"/>
    <property type="evidence" value="ECO:0007669"/>
    <property type="project" value="UniProtKB-SubCell"/>
</dbReference>
<evidence type="ECO:0000313" key="10">
    <source>
        <dbReference type="EMBL" id="CAD7668555.1"/>
    </source>
</evidence>
<keyword evidence="7" id="KW-0807">Transducer</keyword>
<reference evidence="10" key="1">
    <citation type="submission" date="2020-11" db="EMBL/GenBank/DDBJ databases">
        <authorList>
            <person name="Tran Van P."/>
        </authorList>
    </citation>
    <scope>NUCLEOTIDE SEQUENCE</scope>
</reference>
<evidence type="ECO:0000256" key="7">
    <source>
        <dbReference type="ARBA" id="ARBA00023224"/>
    </source>
</evidence>
<feature type="region of interest" description="Disordered" evidence="9">
    <location>
        <begin position="87"/>
        <end position="116"/>
    </location>
</feature>
<feature type="non-terminal residue" evidence="10">
    <location>
        <position position="127"/>
    </location>
</feature>
<evidence type="ECO:0000256" key="3">
    <source>
        <dbReference type="ARBA" id="ARBA00022475"/>
    </source>
</evidence>
<keyword evidence="6" id="KW-0325">Glycoprotein</keyword>
<evidence type="ECO:0000313" key="11">
    <source>
        <dbReference type="Proteomes" id="UP000728032"/>
    </source>
</evidence>
<name>A0A7R9R1W0_9ACAR</name>
<keyword evidence="5" id="KW-0675">Receptor</keyword>
<comment type="subcellular location">
    <subcellularLocation>
        <location evidence="1">Cell membrane</location>
        <topology evidence="1">Multi-pass membrane protein</topology>
    </subcellularLocation>
</comment>
<proteinExistence type="inferred from homology"/>
<keyword evidence="11" id="KW-1185">Reference proteome</keyword>
<sequence length="127" mass="14086">MSTTTTVILIFGPKFYRVVKGEGDLWDNRVRARGVTASFSINGVGLVHEETTDLYQENEELKEEIQKLASQVEVMKICQMEFKNRHLPKSKHGGNQTTGNSMTITSNVSGTGTSSQSPIVKAIYSKF</sequence>
<feature type="coiled-coil region" evidence="8">
    <location>
        <begin position="51"/>
        <end position="78"/>
    </location>
</feature>
<keyword evidence="3" id="KW-1003">Cell membrane</keyword>
<organism evidence="10">
    <name type="scientific">Oppiella nova</name>
    <dbReference type="NCBI Taxonomy" id="334625"/>
    <lineage>
        <taxon>Eukaryota</taxon>
        <taxon>Metazoa</taxon>
        <taxon>Ecdysozoa</taxon>
        <taxon>Arthropoda</taxon>
        <taxon>Chelicerata</taxon>
        <taxon>Arachnida</taxon>
        <taxon>Acari</taxon>
        <taxon>Acariformes</taxon>
        <taxon>Sarcoptiformes</taxon>
        <taxon>Oribatida</taxon>
        <taxon>Brachypylina</taxon>
        <taxon>Oppioidea</taxon>
        <taxon>Oppiidae</taxon>
        <taxon>Oppiella</taxon>
    </lineage>
</organism>
<keyword evidence="4" id="KW-0297">G-protein coupled receptor</keyword>
<feature type="compositionally biased region" description="Polar residues" evidence="9">
    <location>
        <begin position="93"/>
        <end position="116"/>
    </location>
</feature>
<dbReference type="PANTHER" id="PTHR32546:SF16">
    <property type="entry name" value="G-PROTEIN COUPLED RECEPTOR CG31760-RELATED"/>
    <property type="match status" value="1"/>
</dbReference>
<evidence type="ECO:0000256" key="4">
    <source>
        <dbReference type="ARBA" id="ARBA00023040"/>
    </source>
</evidence>
<gene>
    <name evidence="10" type="ORF">ONB1V03_LOCUS23424</name>
</gene>
<dbReference type="EMBL" id="OC974361">
    <property type="protein sequence ID" value="CAD7668555.1"/>
    <property type="molecule type" value="Genomic_DNA"/>
</dbReference>
<evidence type="ECO:0000256" key="8">
    <source>
        <dbReference type="SAM" id="Coils"/>
    </source>
</evidence>
<dbReference type="OrthoDB" id="2129233at2759"/>
<dbReference type="AlphaFoldDB" id="A0A7R9R1W0"/>
<evidence type="ECO:0000256" key="9">
    <source>
        <dbReference type="SAM" id="MobiDB-lite"/>
    </source>
</evidence>
<keyword evidence="8" id="KW-0175">Coiled coil</keyword>
<dbReference type="Proteomes" id="UP000728032">
    <property type="component" value="Unassembled WGS sequence"/>
</dbReference>
<protein>
    <submittedName>
        <fullName evidence="10">Uncharacterized protein</fullName>
    </submittedName>
</protein>
<evidence type="ECO:0000256" key="2">
    <source>
        <dbReference type="ARBA" id="ARBA00007242"/>
    </source>
</evidence>
<comment type="similarity">
    <text evidence="2">Belongs to the G-protein coupled receptor 3 family.</text>
</comment>
<dbReference type="InterPro" id="IPR043458">
    <property type="entry name" value="GPR158/179"/>
</dbReference>
<evidence type="ECO:0000256" key="1">
    <source>
        <dbReference type="ARBA" id="ARBA00004651"/>
    </source>
</evidence>
<keyword evidence="3" id="KW-0472">Membrane</keyword>
<accession>A0A7R9R1W0</accession>
<evidence type="ECO:0000256" key="5">
    <source>
        <dbReference type="ARBA" id="ARBA00023170"/>
    </source>
</evidence>
<evidence type="ECO:0000256" key="6">
    <source>
        <dbReference type="ARBA" id="ARBA00023180"/>
    </source>
</evidence>
<dbReference type="PANTHER" id="PTHR32546">
    <property type="entry name" value="G-PROTEIN COUPLED RECEPTOR 158-RELATED"/>
    <property type="match status" value="1"/>
</dbReference>
<dbReference type="EMBL" id="CAJPVJ010059536">
    <property type="protein sequence ID" value="CAG2184004.1"/>
    <property type="molecule type" value="Genomic_DNA"/>
</dbReference>